<gene>
    <name evidence="1" type="ORF">MTUNDRAET4_3862</name>
</gene>
<reference evidence="1 2" key="1">
    <citation type="submission" date="2019-03" db="EMBL/GenBank/DDBJ databases">
        <authorList>
            <person name="Kox A.R. M."/>
        </authorList>
    </citation>
    <scope>NUCLEOTIDE SEQUENCE [LARGE SCALE GENOMIC DNA]</scope>
    <source>
        <strain evidence="1">MTUNDRAET4 annotated genome</strain>
    </source>
</reference>
<protein>
    <submittedName>
        <fullName evidence="1">Uncharacterized protein</fullName>
    </submittedName>
</protein>
<evidence type="ECO:0000313" key="1">
    <source>
        <dbReference type="EMBL" id="VFU10743.1"/>
    </source>
</evidence>
<accession>A0A4U8Z649</accession>
<evidence type="ECO:0000313" key="2">
    <source>
        <dbReference type="Proteomes" id="UP000294360"/>
    </source>
</evidence>
<name>A0A4U8Z649_METTU</name>
<sequence length="65" mass="7138">MEQCGGFTAVKSFQTGCDAMSHFVIDLSLFASEFCPLLIKRAQKQSSPRTRDTCSALECRLTTSS</sequence>
<organism evidence="1 2">
    <name type="scientific">Methylocella tundrae</name>
    <dbReference type="NCBI Taxonomy" id="227605"/>
    <lineage>
        <taxon>Bacteria</taxon>
        <taxon>Pseudomonadati</taxon>
        <taxon>Pseudomonadota</taxon>
        <taxon>Alphaproteobacteria</taxon>
        <taxon>Hyphomicrobiales</taxon>
        <taxon>Beijerinckiaceae</taxon>
        <taxon>Methylocella</taxon>
    </lineage>
</organism>
<dbReference type="EMBL" id="LR536450">
    <property type="protein sequence ID" value="VFU10743.1"/>
    <property type="molecule type" value="Genomic_DNA"/>
</dbReference>
<dbReference type="AlphaFoldDB" id="A0A4U8Z649"/>
<proteinExistence type="predicted"/>
<dbReference type="KEGG" id="mtun:MTUNDRAET4_3862"/>
<dbReference type="Proteomes" id="UP000294360">
    <property type="component" value="Chromosome"/>
</dbReference>